<dbReference type="InterPro" id="IPR027417">
    <property type="entry name" value="P-loop_NTPase"/>
</dbReference>
<comment type="caution">
    <text evidence="6">The sequence shown here is derived from an EMBL/GenBank/DDBJ whole genome shotgun (WGS) entry which is preliminary data.</text>
</comment>
<dbReference type="InterPro" id="IPR013563">
    <property type="entry name" value="Oligopep_ABC_C"/>
</dbReference>
<dbReference type="PANTHER" id="PTHR43776">
    <property type="entry name" value="TRANSPORT ATP-BINDING PROTEIN"/>
    <property type="match status" value="1"/>
</dbReference>
<dbReference type="NCBIfam" id="NF008453">
    <property type="entry name" value="PRK11308.1"/>
    <property type="match status" value="2"/>
</dbReference>
<proteinExistence type="inferred from homology"/>
<dbReference type="EMBL" id="DSVQ01000019">
    <property type="protein sequence ID" value="HGT40897.1"/>
    <property type="molecule type" value="Genomic_DNA"/>
</dbReference>
<dbReference type="Pfam" id="PF00005">
    <property type="entry name" value="ABC_tran"/>
    <property type="match status" value="2"/>
</dbReference>
<evidence type="ECO:0000256" key="4">
    <source>
        <dbReference type="ARBA" id="ARBA00022840"/>
    </source>
</evidence>
<dbReference type="InterPro" id="IPR017871">
    <property type="entry name" value="ABC_transporter-like_CS"/>
</dbReference>
<keyword evidence="2" id="KW-0813">Transport</keyword>
<feature type="domain" description="ABC transporter" evidence="5">
    <location>
        <begin position="350"/>
        <end position="601"/>
    </location>
</feature>
<dbReference type="SUPFAM" id="SSF52540">
    <property type="entry name" value="P-loop containing nucleoside triphosphate hydrolases"/>
    <property type="match status" value="2"/>
</dbReference>
<organism evidence="6">
    <name type="scientific">Schlesneria paludicola</name>
    <dbReference type="NCBI Taxonomy" id="360056"/>
    <lineage>
        <taxon>Bacteria</taxon>
        <taxon>Pseudomonadati</taxon>
        <taxon>Planctomycetota</taxon>
        <taxon>Planctomycetia</taxon>
        <taxon>Planctomycetales</taxon>
        <taxon>Planctomycetaceae</taxon>
        <taxon>Schlesneria</taxon>
    </lineage>
</organism>
<dbReference type="FunFam" id="3.40.50.300:FF:000016">
    <property type="entry name" value="Oligopeptide ABC transporter ATP-binding component"/>
    <property type="match status" value="2"/>
</dbReference>
<keyword evidence="3" id="KW-0547">Nucleotide-binding</keyword>
<dbReference type="InterPro" id="IPR003593">
    <property type="entry name" value="AAA+_ATPase"/>
</dbReference>
<keyword evidence="4 6" id="KW-0067">ATP-binding</keyword>
<dbReference type="SMART" id="SM00382">
    <property type="entry name" value="AAA"/>
    <property type="match status" value="2"/>
</dbReference>
<comment type="similarity">
    <text evidence="1">Belongs to the ABC transporter superfamily.</text>
</comment>
<evidence type="ECO:0000259" key="5">
    <source>
        <dbReference type="PROSITE" id="PS50893"/>
    </source>
</evidence>
<feature type="domain" description="ABC transporter" evidence="5">
    <location>
        <begin position="7"/>
        <end position="259"/>
    </location>
</feature>
<evidence type="ECO:0000256" key="3">
    <source>
        <dbReference type="ARBA" id="ARBA00022741"/>
    </source>
</evidence>
<dbReference type="PROSITE" id="PS50893">
    <property type="entry name" value="ABC_TRANSPORTER_2"/>
    <property type="match status" value="2"/>
</dbReference>
<dbReference type="CDD" id="cd03257">
    <property type="entry name" value="ABC_NikE_OppD_transporters"/>
    <property type="match status" value="2"/>
</dbReference>
<sequence length="619" mass="68868">MTDTALLEISGLKTYFRGDDGGVVKAVDDLSLTIRAGRTLGLVGESGSGKSVTSLSILRLLPDVGASIEAGRIVFLGRDLVKLPLRELRHIRGREISMIFQEPGTSLNPVYRVGDQVAEALRVHFPLSKADARDQVIQLFREVGLPEPHLRIDAYPHELSGGQKQRVMIAMALACNPKLLIADEPTTALDVTIQKQILDLLRKLRDERQMAVLFITHDLGVIAEIADEVAVMYRGKLVECAPVAQLFRSPQHPYTKGLLACRPRLDVSRRRLPTVSDYMHATIEPDGRVTIVEKPLTPERLREIEGRGRGRLLHPRSALEQMGHGLGRGAASEARSDEVQYVPEGQAPLLRVRDLKVYYPIKKGLLRRVVGHVKAVDGVSFDVYRGQTLGLVGESGCGKTTTGRALLRLVPITAGTVEFDGLHWERLSGAELRRQRRKLQIVFQDPYNSLNPRLTVEDMLTEAMAVHRLGTSPADRRNRAAALLEEVGLQPDHLQRYPHEFSGGQRQRLGIARALAVEPEFLICDESVSALDVSVQAQVLNLLKDLQERRGLTYIFISHDLSVVKFMADMMAVMNAGRIVEFGPSDEIYARPKDDYTRRLIAAIPQVSLEALERRERQG</sequence>
<dbReference type="Pfam" id="PF08352">
    <property type="entry name" value="oligo_HPY"/>
    <property type="match status" value="2"/>
</dbReference>
<dbReference type="GO" id="GO:0016887">
    <property type="term" value="F:ATP hydrolysis activity"/>
    <property type="evidence" value="ECO:0007669"/>
    <property type="project" value="InterPro"/>
</dbReference>
<evidence type="ECO:0000313" key="6">
    <source>
        <dbReference type="EMBL" id="HGT40897.1"/>
    </source>
</evidence>
<evidence type="ECO:0000256" key="1">
    <source>
        <dbReference type="ARBA" id="ARBA00005417"/>
    </source>
</evidence>
<dbReference type="InterPro" id="IPR003439">
    <property type="entry name" value="ABC_transporter-like_ATP-bd"/>
</dbReference>
<dbReference type="PROSITE" id="PS00211">
    <property type="entry name" value="ABC_TRANSPORTER_1"/>
    <property type="match status" value="2"/>
</dbReference>
<dbReference type="GO" id="GO:0055085">
    <property type="term" value="P:transmembrane transport"/>
    <property type="evidence" value="ECO:0007669"/>
    <property type="project" value="UniProtKB-ARBA"/>
</dbReference>
<dbReference type="GO" id="GO:0015833">
    <property type="term" value="P:peptide transport"/>
    <property type="evidence" value="ECO:0007669"/>
    <property type="project" value="InterPro"/>
</dbReference>
<evidence type="ECO:0000256" key="2">
    <source>
        <dbReference type="ARBA" id="ARBA00022448"/>
    </source>
</evidence>
<dbReference type="AlphaFoldDB" id="A0A7C4LQF5"/>
<dbReference type="Gene3D" id="3.40.50.300">
    <property type="entry name" value="P-loop containing nucleotide triphosphate hydrolases"/>
    <property type="match status" value="2"/>
</dbReference>
<reference evidence="6" key="1">
    <citation type="journal article" date="2020" name="mSystems">
        <title>Genome- and Community-Level Interaction Insights into Carbon Utilization and Element Cycling Functions of Hydrothermarchaeota in Hydrothermal Sediment.</title>
        <authorList>
            <person name="Zhou Z."/>
            <person name="Liu Y."/>
            <person name="Xu W."/>
            <person name="Pan J."/>
            <person name="Luo Z.H."/>
            <person name="Li M."/>
        </authorList>
    </citation>
    <scope>NUCLEOTIDE SEQUENCE [LARGE SCALE GENOMIC DNA]</scope>
    <source>
        <strain evidence="6">SpSt-508</strain>
    </source>
</reference>
<dbReference type="InterPro" id="IPR050319">
    <property type="entry name" value="ABC_transp_ATP-bind"/>
</dbReference>
<name>A0A7C4LQF5_9PLAN</name>
<protein>
    <submittedName>
        <fullName evidence="6">ABC transporter ATP-binding protein</fullName>
    </submittedName>
</protein>
<dbReference type="GO" id="GO:0005524">
    <property type="term" value="F:ATP binding"/>
    <property type="evidence" value="ECO:0007669"/>
    <property type="project" value="UniProtKB-KW"/>
</dbReference>
<dbReference type="NCBIfam" id="NF007739">
    <property type="entry name" value="PRK10419.1"/>
    <property type="match status" value="2"/>
</dbReference>
<gene>
    <name evidence="6" type="ORF">ENS64_16755</name>
</gene>
<accession>A0A7C4LQF5</accession>
<dbReference type="PANTHER" id="PTHR43776:SF7">
    <property type="entry name" value="D,D-DIPEPTIDE TRANSPORT ATP-BINDING PROTEIN DDPF-RELATED"/>
    <property type="match status" value="1"/>
</dbReference>